<sequence>MHPANLKYFFLAVNYLKLGSACPIVIRKMNRQRCQQVTTQSFGLGIEEDERRKYDLGVLLFSLFTLDTGFW</sequence>
<dbReference type="EMBL" id="KQ418702">
    <property type="protein sequence ID" value="KOF86292.1"/>
    <property type="molecule type" value="Genomic_DNA"/>
</dbReference>
<gene>
    <name evidence="2" type="ORF">OCBIM_22018958mg</name>
</gene>
<protein>
    <recommendedName>
        <fullName evidence="3">Protein kinase domain-containing protein</fullName>
    </recommendedName>
</protein>
<proteinExistence type="predicted"/>
<evidence type="ECO:0008006" key="3">
    <source>
        <dbReference type="Google" id="ProtNLM"/>
    </source>
</evidence>
<evidence type="ECO:0000256" key="1">
    <source>
        <dbReference type="SAM" id="SignalP"/>
    </source>
</evidence>
<accession>A0A0L8HAT7</accession>
<name>A0A0L8HAT7_OCTBM</name>
<feature type="signal peptide" evidence="1">
    <location>
        <begin position="1"/>
        <end position="21"/>
    </location>
</feature>
<evidence type="ECO:0000313" key="2">
    <source>
        <dbReference type="EMBL" id="KOF86292.1"/>
    </source>
</evidence>
<organism evidence="2">
    <name type="scientific">Octopus bimaculoides</name>
    <name type="common">California two-spotted octopus</name>
    <dbReference type="NCBI Taxonomy" id="37653"/>
    <lineage>
        <taxon>Eukaryota</taxon>
        <taxon>Metazoa</taxon>
        <taxon>Spiralia</taxon>
        <taxon>Lophotrochozoa</taxon>
        <taxon>Mollusca</taxon>
        <taxon>Cephalopoda</taxon>
        <taxon>Coleoidea</taxon>
        <taxon>Octopodiformes</taxon>
        <taxon>Octopoda</taxon>
        <taxon>Incirrata</taxon>
        <taxon>Octopodidae</taxon>
        <taxon>Octopus</taxon>
    </lineage>
</organism>
<dbReference type="AlphaFoldDB" id="A0A0L8HAT7"/>
<reference evidence="2" key="1">
    <citation type="submission" date="2015-07" db="EMBL/GenBank/DDBJ databases">
        <title>MeaNS - Measles Nucleotide Surveillance Program.</title>
        <authorList>
            <person name="Tran T."/>
            <person name="Druce J."/>
        </authorList>
    </citation>
    <scope>NUCLEOTIDE SEQUENCE</scope>
    <source>
        <strain evidence="2">UCB-OBI-ISO-001</strain>
        <tissue evidence="2">Gonad</tissue>
    </source>
</reference>
<feature type="chain" id="PRO_5005583581" description="Protein kinase domain-containing protein" evidence="1">
    <location>
        <begin position="22"/>
        <end position="71"/>
    </location>
</feature>
<keyword evidence="1" id="KW-0732">Signal</keyword>